<evidence type="ECO:0000256" key="8">
    <source>
        <dbReference type="SAM" id="Phobius"/>
    </source>
</evidence>
<comment type="similarity">
    <text evidence="2">Belongs to the nucleotide-sugar transporter family. SLC35B subfamily.</text>
</comment>
<evidence type="ECO:0000256" key="4">
    <source>
        <dbReference type="ARBA" id="ARBA00022692"/>
    </source>
</evidence>
<feature type="transmembrane region" description="Helical" evidence="8">
    <location>
        <begin position="80"/>
        <end position="103"/>
    </location>
</feature>
<dbReference type="PANTHER" id="PTHR10778">
    <property type="entry name" value="SOLUTE CARRIER FAMILY 35 MEMBER B"/>
    <property type="match status" value="1"/>
</dbReference>
<dbReference type="GO" id="GO:0005789">
    <property type="term" value="C:endoplasmic reticulum membrane"/>
    <property type="evidence" value="ECO:0007669"/>
    <property type="project" value="UniProtKB-SubCell"/>
</dbReference>
<feature type="transmembrane region" description="Helical" evidence="8">
    <location>
        <begin position="44"/>
        <end position="68"/>
    </location>
</feature>
<accession>A0A8K0P3M0</accession>
<evidence type="ECO:0000256" key="2">
    <source>
        <dbReference type="ARBA" id="ARBA00010694"/>
    </source>
</evidence>
<reference evidence="9" key="1">
    <citation type="submission" date="2013-04" db="EMBL/GenBank/DDBJ databases">
        <authorList>
            <person name="Qu J."/>
            <person name="Murali S.C."/>
            <person name="Bandaranaike D."/>
            <person name="Bellair M."/>
            <person name="Blankenburg K."/>
            <person name="Chao H."/>
            <person name="Dinh H."/>
            <person name="Doddapaneni H."/>
            <person name="Downs B."/>
            <person name="Dugan-Rocha S."/>
            <person name="Elkadiri S."/>
            <person name="Gnanaolivu R.D."/>
            <person name="Hernandez B."/>
            <person name="Javaid M."/>
            <person name="Jayaseelan J.C."/>
            <person name="Lee S."/>
            <person name="Li M."/>
            <person name="Ming W."/>
            <person name="Munidasa M."/>
            <person name="Muniz J."/>
            <person name="Nguyen L."/>
            <person name="Ongeri F."/>
            <person name="Osuji N."/>
            <person name="Pu L.-L."/>
            <person name="Puazo M."/>
            <person name="Qu C."/>
            <person name="Quiroz J."/>
            <person name="Raj R."/>
            <person name="Weissenberger G."/>
            <person name="Xin Y."/>
            <person name="Zou X."/>
            <person name="Han Y."/>
            <person name="Richards S."/>
            <person name="Worley K."/>
            <person name="Muzny D."/>
            <person name="Gibbs R."/>
        </authorList>
    </citation>
    <scope>NUCLEOTIDE SEQUENCE</scope>
    <source>
        <strain evidence="9">Sampled in the wild</strain>
    </source>
</reference>
<evidence type="ECO:0008006" key="11">
    <source>
        <dbReference type="Google" id="ProtNLM"/>
    </source>
</evidence>
<dbReference type="SUPFAM" id="SSF103481">
    <property type="entry name" value="Multidrug resistance efflux transporter EmrE"/>
    <property type="match status" value="2"/>
</dbReference>
<feature type="transmembrane region" description="Helical" evidence="8">
    <location>
        <begin position="234"/>
        <end position="257"/>
    </location>
</feature>
<proteinExistence type="inferred from homology"/>
<feature type="transmembrane region" description="Helical" evidence="8">
    <location>
        <begin position="269"/>
        <end position="286"/>
    </location>
</feature>
<keyword evidence="10" id="KW-1185">Reference proteome</keyword>
<dbReference type="Pfam" id="PF08449">
    <property type="entry name" value="UAA"/>
    <property type="match status" value="1"/>
</dbReference>
<dbReference type="InterPro" id="IPR013657">
    <property type="entry name" value="SCL35B1-4/HUT1"/>
</dbReference>
<reference evidence="9" key="2">
    <citation type="submission" date="2017-10" db="EMBL/GenBank/DDBJ databases">
        <title>Ladona fulva Genome sequencing and assembly.</title>
        <authorList>
            <person name="Murali S."/>
            <person name="Richards S."/>
            <person name="Bandaranaike D."/>
            <person name="Bellair M."/>
            <person name="Blankenburg K."/>
            <person name="Chao H."/>
            <person name="Dinh H."/>
            <person name="Doddapaneni H."/>
            <person name="Dugan-Rocha S."/>
            <person name="Elkadiri S."/>
            <person name="Gnanaolivu R."/>
            <person name="Hernandez B."/>
            <person name="Skinner E."/>
            <person name="Javaid M."/>
            <person name="Lee S."/>
            <person name="Li M."/>
            <person name="Ming W."/>
            <person name="Munidasa M."/>
            <person name="Muniz J."/>
            <person name="Nguyen L."/>
            <person name="Hughes D."/>
            <person name="Osuji N."/>
            <person name="Pu L.-L."/>
            <person name="Puazo M."/>
            <person name="Qu C."/>
            <person name="Quiroz J."/>
            <person name="Raj R."/>
            <person name="Weissenberger G."/>
            <person name="Xin Y."/>
            <person name="Zou X."/>
            <person name="Han Y."/>
            <person name="Worley K."/>
            <person name="Muzny D."/>
            <person name="Gibbs R."/>
        </authorList>
    </citation>
    <scope>NUCLEOTIDE SEQUENCE</scope>
    <source>
        <strain evidence="9">Sampled in the wild</strain>
    </source>
</reference>
<dbReference type="InterPro" id="IPR037185">
    <property type="entry name" value="EmrE-like"/>
</dbReference>
<evidence type="ECO:0000256" key="7">
    <source>
        <dbReference type="ARBA" id="ARBA00023136"/>
    </source>
</evidence>
<comment type="caution">
    <text evidence="9">The sequence shown here is derived from an EMBL/GenBank/DDBJ whole genome shotgun (WGS) entry which is preliminary data.</text>
</comment>
<evidence type="ECO:0000256" key="5">
    <source>
        <dbReference type="ARBA" id="ARBA00022824"/>
    </source>
</evidence>
<keyword evidence="6 8" id="KW-1133">Transmembrane helix</keyword>
<dbReference type="GO" id="GO:0000139">
    <property type="term" value="C:Golgi membrane"/>
    <property type="evidence" value="ECO:0007669"/>
    <property type="project" value="TreeGrafter"/>
</dbReference>
<feature type="transmembrane region" description="Helical" evidence="8">
    <location>
        <begin position="133"/>
        <end position="151"/>
    </location>
</feature>
<feature type="transmembrane region" description="Helical" evidence="8">
    <location>
        <begin position="7"/>
        <end position="24"/>
    </location>
</feature>
<name>A0A8K0P3M0_LADFU</name>
<sequence>MQKRIKFFGSALGIFVCYFYYGILQERITRGKYGGKNGEEEEKFVYALSLVLVQCVINFIFARLMLSYIMPQGEDTTKSVYYSLSALMYFLAMVASNMALQWVNYPTQVVAKSCKPIPVMVLGVLIGRKSYIWRKYLFVILIVLGVTLFMLKEGKSRATSENGLGVGELLLLSSLMMDGLLGAIQERMKAEHETRSGHMMLGLNKWSTLYLSVAVIATGEIVEFWKFVGRHPAVLWQLGSLAAAGAFGQYFILFVVSEFGPLPSSIVTTTRKFFTVLGSVILFGNTLVLREWAGTTLVFTGLFLDALYGKSPSKKK</sequence>
<evidence type="ECO:0000256" key="3">
    <source>
        <dbReference type="ARBA" id="ARBA00022448"/>
    </source>
</evidence>
<dbReference type="GO" id="GO:0005459">
    <property type="term" value="F:UDP-galactose transmembrane transporter activity"/>
    <property type="evidence" value="ECO:0007669"/>
    <property type="project" value="TreeGrafter"/>
</dbReference>
<dbReference type="OrthoDB" id="78344at2759"/>
<feature type="transmembrane region" description="Helical" evidence="8">
    <location>
        <begin position="206"/>
        <end position="228"/>
    </location>
</feature>
<evidence type="ECO:0000313" key="9">
    <source>
        <dbReference type="EMBL" id="KAG8231877.1"/>
    </source>
</evidence>
<keyword evidence="3" id="KW-0813">Transport</keyword>
<keyword evidence="4 8" id="KW-0812">Transmembrane</keyword>
<comment type="subcellular location">
    <subcellularLocation>
        <location evidence="1">Endoplasmic reticulum membrane</location>
        <topology evidence="1">Multi-pass membrane protein</topology>
    </subcellularLocation>
</comment>
<dbReference type="Proteomes" id="UP000792457">
    <property type="component" value="Unassembled WGS sequence"/>
</dbReference>
<dbReference type="PANTHER" id="PTHR10778:SF10">
    <property type="entry name" value="SOLUTE CARRIER FAMILY 35 MEMBER B1"/>
    <property type="match status" value="1"/>
</dbReference>
<dbReference type="EMBL" id="KZ308580">
    <property type="protein sequence ID" value="KAG8231877.1"/>
    <property type="molecule type" value="Genomic_DNA"/>
</dbReference>
<keyword evidence="5" id="KW-0256">Endoplasmic reticulum</keyword>
<evidence type="ECO:0000313" key="10">
    <source>
        <dbReference type="Proteomes" id="UP000792457"/>
    </source>
</evidence>
<organism evidence="9 10">
    <name type="scientific">Ladona fulva</name>
    <name type="common">Scarce chaser dragonfly</name>
    <name type="synonym">Libellula fulva</name>
    <dbReference type="NCBI Taxonomy" id="123851"/>
    <lineage>
        <taxon>Eukaryota</taxon>
        <taxon>Metazoa</taxon>
        <taxon>Ecdysozoa</taxon>
        <taxon>Arthropoda</taxon>
        <taxon>Hexapoda</taxon>
        <taxon>Insecta</taxon>
        <taxon>Pterygota</taxon>
        <taxon>Palaeoptera</taxon>
        <taxon>Odonata</taxon>
        <taxon>Epiprocta</taxon>
        <taxon>Anisoptera</taxon>
        <taxon>Libelluloidea</taxon>
        <taxon>Libellulidae</taxon>
        <taxon>Ladona</taxon>
    </lineage>
</organism>
<feature type="transmembrane region" description="Helical" evidence="8">
    <location>
        <begin position="163"/>
        <end position="185"/>
    </location>
</feature>
<protein>
    <recommendedName>
        <fullName evidence="11">Solute carrier family 35 member B1</fullName>
    </recommendedName>
</protein>
<evidence type="ECO:0000256" key="6">
    <source>
        <dbReference type="ARBA" id="ARBA00022989"/>
    </source>
</evidence>
<dbReference type="AlphaFoldDB" id="A0A8K0P3M0"/>
<dbReference type="GO" id="GO:0005460">
    <property type="term" value="F:UDP-glucose transmembrane transporter activity"/>
    <property type="evidence" value="ECO:0007669"/>
    <property type="project" value="TreeGrafter"/>
</dbReference>
<gene>
    <name evidence="9" type="ORF">J437_LFUL011782</name>
</gene>
<evidence type="ECO:0000256" key="1">
    <source>
        <dbReference type="ARBA" id="ARBA00004477"/>
    </source>
</evidence>
<keyword evidence="7 8" id="KW-0472">Membrane</keyword>